<gene>
    <name evidence="2" type="ORF">K0625_10985</name>
</gene>
<name>A0ABS7E3I2_9GAMM</name>
<keyword evidence="3" id="KW-1185">Reference proteome</keyword>
<dbReference type="EMBL" id="JAHZST010000006">
    <property type="protein sequence ID" value="MBW8184202.1"/>
    <property type="molecule type" value="Genomic_DNA"/>
</dbReference>
<evidence type="ECO:0000313" key="3">
    <source>
        <dbReference type="Proteomes" id="UP001195963"/>
    </source>
</evidence>
<dbReference type="SUPFAM" id="SSF48695">
    <property type="entry name" value="Multiheme cytochromes"/>
    <property type="match status" value="1"/>
</dbReference>
<evidence type="ECO:0000313" key="2">
    <source>
        <dbReference type="EMBL" id="MBW8184202.1"/>
    </source>
</evidence>
<reference evidence="2 3" key="1">
    <citation type="submission" date="2021-07" db="EMBL/GenBank/DDBJ databases">
        <title>Shewanella sp. nov, isolated from SCS.</title>
        <authorList>
            <person name="Cao W.R."/>
        </authorList>
    </citation>
    <scope>NUCLEOTIDE SEQUENCE [LARGE SCALE GENOMIC DNA]</scope>
    <source>
        <strain evidence="2 3">NR704-98</strain>
    </source>
</reference>
<dbReference type="InterPro" id="IPR036280">
    <property type="entry name" value="Multihaem_cyt_sf"/>
</dbReference>
<proteinExistence type="predicted"/>
<dbReference type="Gene3D" id="3.90.10.10">
    <property type="entry name" value="Cytochrome C3"/>
    <property type="match status" value="1"/>
</dbReference>
<evidence type="ECO:0000256" key="1">
    <source>
        <dbReference type="SAM" id="SignalP"/>
    </source>
</evidence>
<sequence length="76" mass="8042">MKYLTLLAAALVFAGSAAAVDCTDCHEPIDQATHVEAEATLGTCNDCHGFADAHEMDMELHEATLTMAECADCHGM</sequence>
<feature type="signal peptide" evidence="1">
    <location>
        <begin position="1"/>
        <end position="19"/>
    </location>
</feature>
<dbReference type="Proteomes" id="UP001195963">
    <property type="component" value="Unassembled WGS sequence"/>
</dbReference>
<evidence type="ECO:0008006" key="4">
    <source>
        <dbReference type="Google" id="ProtNLM"/>
    </source>
</evidence>
<protein>
    <recommendedName>
        <fullName evidence="4">Class III cytochrome C domain-containing protein</fullName>
    </recommendedName>
</protein>
<feature type="chain" id="PRO_5045129073" description="Class III cytochrome C domain-containing protein" evidence="1">
    <location>
        <begin position="20"/>
        <end position="76"/>
    </location>
</feature>
<keyword evidence="1" id="KW-0732">Signal</keyword>
<accession>A0ABS7E3I2</accession>
<dbReference type="RefSeq" id="WP_065204418.1">
    <property type="nucleotide sequence ID" value="NZ_JAHZST010000006.1"/>
</dbReference>
<comment type="caution">
    <text evidence="2">The sequence shown here is derived from an EMBL/GenBank/DDBJ whole genome shotgun (WGS) entry which is preliminary data.</text>
</comment>
<organism evidence="2 3">
    <name type="scientific">Shewanella nanhaiensis</name>
    <dbReference type="NCBI Taxonomy" id="2864872"/>
    <lineage>
        <taxon>Bacteria</taxon>
        <taxon>Pseudomonadati</taxon>
        <taxon>Pseudomonadota</taxon>
        <taxon>Gammaproteobacteria</taxon>
        <taxon>Alteromonadales</taxon>
        <taxon>Shewanellaceae</taxon>
        <taxon>Shewanella</taxon>
    </lineage>
</organism>